<dbReference type="AlphaFoldDB" id="A0A6P1VXJ3"/>
<feature type="signal peptide" evidence="1">
    <location>
        <begin position="1"/>
        <end position="18"/>
    </location>
</feature>
<organism evidence="2 3">
    <name type="scientific">Spirosoma endbachense</name>
    <dbReference type="NCBI Taxonomy" id="2666025"/>
    <lineage>
        <taxon>Bacteria</taxon>
        <taxon>Pseudomonadati</taxon>
        <taxon>Bacteroidota</taxon>
        <taxon>Cytophagia</taxon>
        <taxon>Cytophagales</taxon>
        <taxon>Cytophagaceae</taxon>
        <taxon>Spirosoma</taxon>
    </lineage>
</organism>
<evidence type="ECO:0008006" key="4">
    <source>
        <dbReference type="Google" id="ProtNLM"/>
    </source>
</evidence>
<feature type="chain" id="PRO_5026780057" description="Outer membrane beta-barrel protein" evidence="1">
    <location>
        <begin position="19"/>
        <end position="243"/>
    </location>
</feature>
<dbReference type="KEGG" id="senf:GJR95_16700"/>
<reference evidence="2 3" key="1">
    <citation type="submission" date="2019-11" db="EMBL/GenBank/DDBJ databases">
        <title>Spirosoma endbachense sp. nov., isolated from a natural salt meadow.</title>
        <authorList>
            <person name="Rojas J."/>
            <person name="Ambika Manirajan B."/>
            <person name="Ratering S."/>
            <person name="Suarez C."/>
            <person name="Geissler-Plaum R."/>
            <person name="Schnell S."/>
        </authorList>
    </citation>
    <scope>NUCLEOTIDE SEQUENCE [LARGE SCALE GENOMIC DNA]</scope>
    <source>
        <strain evidence="2 3">I-24</strain>
    </source>
</reference>
<sequence length="243" mass="26587">MRTAFLIFLCLLPTRLFAVHQPTYCQTKSLYSTSVNRDMPKARWLQMIARNASQNPAKMLTASKPPRQWNTGYFGLYGGLNWAQTNPAISETSFSGWQAGVYGRTGGTLFWQLGVEYRNLTTPYSLLPNPLPTSIPPAGPDYDEIKQNLLVFPTYLGLRFGKKAGLHLQVGAEVTTLISADYPPNSPGGTSLRRSTYNALGGGGIHVGPITLDVIYHQGLQTIYTDGSSPKGQQLSVSLGCRL</sequence>
<accession>A0A6P1VXJ3</accession>
<keyword evidence="3" id="KW-1185">Reference proteome</keyword>
<keyword evidence="1" id="KW-0732">Signal</keyword>
<dbReference type="EMBL" id="CP045997">
    <property type="protein sequence ID" value="QHV96550.1"/>
    <property type="molecule type" value="Genomic_DNA"/>
</dbReference>
<evidence type="ECO:0000313" key="2">
    <source>
        <dbReference type="EMBL" id="QHV96550.1"/>
    </source>
</evidence>
<proteinExistence type="predicted"/>
<evidence type="ECO:0000313" key="3">
    <source>
        <dbReference type="Proteomes" id="UP000464577"/>
    </source>
</evidence>
<gene>
    <name evidence="2" type="ORF">GJR95_16700</name>
</gene>
<evidence type="ECO:0000256" key="1">
    <source>
        <dbReference type="SAM" id="SignalP"/>
    </source>
</evidence>
<protein>
    <recommendedName>
        <fullName evidence="4">Outer membrane beta-barrel protein</fullName>
    </recommendedName>
</protein>
<dbReference type="RefSeq" id="WP_162386956.1">
    <property type="nucleotide sequence ID" value="NZ_CP045997.1"/>
</dbReference>
<dbReference type="Proteomes" id="UP000464577">
    <property type="component" value="Chromosome"/>
</dbReference>
<name>A0A6P1VXJ3_9BACT</name>